<feature type="compositionally biased region" description="Basic and acidic residues" evidence="1">
    <location>
        <begin position="221"/>
        <end position="231"/>
    </location>
</feature>
<evidence type="ECO:0000313" key="3">
    <source>
        <dbReference type="Proteomes" id="UP000292702"/>
    </source>
</evidence>
<name>A0A4R0RFR1_9APHY</name>
<feature type="region of interest" description="Disordered" evidence="1">
    <location>
        <begin position="316"/>
        <end position="404"/>
    </location>
</feature>
<feature type="region of interest" description="Disordered" evidence="1">
    <location>
        <begin position="170"/>
        <end position="231"/>
    </location>
</feature>
<comment type="caution">
    <text evidence="2">The sequence shown here is derived from an EMBL/GenBank/DDBJ whole genome shotgun (WGS) entry which is preliminary data.</text>
</comment>
<reference evidence="2 3" key="1">
    <citation type="submission" date="2018-11" db="EMBL/GenBank/DDBJ databases">
        <title>Genome assembly of Steccherinum ochraceum LE-BIN_3174, the white-rot fungus of the Steccherinaceae family (The Residual Polyporoid clade, Polyporales, Basidiomycota).</title>
        <authorList>
            <person name="Fedorova T.V."/>
            <person name="Glazunova O.A."/>
            <person name="Landesman E.O."/>
            <person name="Moiseenko K.V."/>
            <person name="Psurtseva N.V."/>
            <person name="Savinova O.S."/>
            <person name="Shakhova N.V."/>
            <person name="Tyazhelova T.V."/>
            <person name="Vasina D.V."/>
        </authorList>
    </citation>
    <scope>NUCLEOTIDE SEQUENCE [LARGE SCALE GENOMIC DNA]</scope>
    <source>
        <strain evidence="2 3">LE-BIN_3174</strain>
    </source>
</reference>
<sequence>MAQQQETLATSVFDKLHELKDALQPHTPATNATVEHTAIPAGERKTQEEVRAEIRGEAKAEEHIQRNEGWSERIKDVLDGGEAHRAREAEADRARQEKEHEEAKEKVEAERGWTGKVQDVFDGGKHKQELEEAVFARLEAEAVKEKKAHEGLGEKLRDALEDKVHADQSHLQHLWEDAPAKEKVEQEGHRKVWDREGREPAGGKKNDEGWRDQLRALARGGQKEEKKQVERSWLKEKLNNMTGGGAAGEANEDKLDKTIDFVQEHILHQGDQSDESALENWKDEQISDTIRMAYKQVSGHELPIADNIQHYNRYTLDHTSMSMSQEAPAQNIDRPEESSSSSSSNSGLFGALSKQMNEMGGGGKAGEAKEDKLDKGIDWVQEHVLGQGPQTNESASEQFKDEQMSDFIRGQYKGAVGSEFPLADK</sequence>
<evidence type="ECO:0000256" key="1">
    <source>
        <dbReference type="SAM" id="MobiDB-lite"/>
    </source>
</evidence>
<dbReference type="AlphaFoldDB" id="A0A4R0RFR1"/>
<accession>A0A4R0RFR1</accession>
<keyword evidence="3" id="KW-1185">Reference proteome</keyword>
<protein>
    <submittedName>
        <fullName evidence="2">Uncharacterized protein</fullName>
    </submittedName>
</protein>
<feature type="compositionally biased region" description="Polar residues" evidence="1">
    <location>
        <begin position="388"/>
        <end position="397"/>
    </location>
</feature>
<feature type="region of interest" description="Disordered" evidence="1">
    <location>
        <begin position="21"/>
        <end position="113"/>
    </location>
</feature>
<proteinExistence type="predicted"/>
<dbReference type="Proteomes" id="UP000292702">
    <property type="component" value="Unassembled WGS sequence"/>
</dbReference>
<feature type="compositionally biased region" description="Basic and acidic residues" evidence="1">
    <location>
        <begin position="42"/>
        <end position="113"/>
    </location>
</feature>
<feature type="compositionally biased region" description="Basic and acidic residues" evidence="1">
    <location>
        <begin position="366"/>
        <end position="381"/>
    </location>
</feature>
<organism evidence="2 3">
    <name type="scientific">Steccherinum ochraceum</name>
    <dbReference type="NCBI Taxonomy" id="92696"/>
    <lineage>
        <taxon>Eukaryota</taxon>
        <taxon>Fungi</taxon>
        <taxon>Dikarya</taxon>
        <taxon>Basidiomycota</taxon>
        <taxon>Agaricomycotina</taxon>
        <taxon>Agaricomycetes</taxon>
        <taxon>Polyporales</taxon>
        <taxon>Steccherinaceae</taxon>
        <taxon>Steccherinum</taxon>
    </lineage>
</organism>
<feature type="compositionally biased region" description="Polar residues" evidence="1">
    <location>
        <begin position="316"/>
        <end position="328"/>
    </location>
</feature>
<feature type="compositionally biased region" description="Basic and acidic residues" evidence="1">
    <location>
        <begin position="170"/>
        <end position="214"/>
    </location>
</feature>
<evidence type="ECO:0000313" key="2">
    <source>
        <dbReference type="EMBL" id="TCD67170.1"/>
    </source>
</evidence>
<gene>
    <name evidence="2" type="ORF">EIP91_000396</name>
</gene>
<dbReference type="PANTHER" id="PTHR40462:SF1">
    <property type="entry name" value="EXPRESSED PROTEIN"/>
    <property type="match status" value="1"/>
</dbReference>
<dbReference type="EMBL" id="RWJN01000107">
    <property type="protein sequence ID" value="TCD67170.1"/>
    <property type="molecule type" value="Genomic_DNA"/>
</dbReference>
<dbReference type="OrthoDB" id="3050608at2759"/>
<dbReference type="PANTHER" id="PTHR40462">
    <property type="entry name" value="CHROMOSOME 1, WHOLE GENOME SHOTGUN SEQUENCE"/>
    <property type="match status" value="1"/>
</dbReference>